<evidence type="ECO:0000259" key="1">
    <source>
        <dbReference type="SMART" id="SM00347"/>
    </source>
</evidence>
<dbReference type="Proteomes" id="UP000002453">
    <property type="component" value="Chromosome"/>
</dbReference>
<dbReference type="eggNOG" id="COG1846">
    <property type="taxonomic scope" value="Bacteria"/>
</dbReference>
<sequence>MEDNKIKLLEIIYENPGITQREIAKRTGLSLGLVNLLLKKFVRKGLIKLEKLNKKTFKYILTPKGFAEKAKKTIQYIRIYYEKIKQIKVKVEKIVKENGKDKIYAIYGEDEFIINVVREVLKNLKVKYVIYDKTDEITQTQDMIILYWDVEKSNILKDLRSFLVL</sequence>
<dbReference type="InterPro" id="IPR036390">
    <property type="entry name" value="WH_DNA-bd_sf"/>
</dbReference>
<dbReference type="RefSeq" id="WP_012579774.1">
    <property type="nucleotide sequence ID" value="NC_011653.1"/>
</dbReference>
<accession>B7IGK1</accession>
<organism evidence="2 3">
    <name type="scientific">Thermosipho africanus (strain TCF52B)</name>
    <dbReference type="NCBI Taxonomy" id="484019"/>
    <lineage>
        <taxon>Bacteria</taxon>
        <taxon>Thermotogati</taxon>
        <taxon>Thermotogota</taxon>
        <taxon>Thermotogae</taxon>
        <taxon>Thermotogales</taxon>
        <taxon>Fervidobacteriaceae</taxon>
        <taxon>Thermosipho</taxon>
    </lineage>
</organism>
<dbReference type="Gene3D" id="1.10.10.10">
    <property type="entry name" value="Winged helix-like DNA-binding domain superfamily/Winged helix DNA-binding domain"/>
    <property type="match status" value="1"/>
</dbReference>
<dbReference type="STRING" id="484019.THA_749"/>
<name>B7IGK1_THEAB</name>
<evidence type="ECO:0000313" key="2">
    <source>
        <dbReference type="EMBL" id="ACJ75215.1"/>
    </source>
</evidence>
<proteinExistence type="predicted"/>
<reference evidence="2 3" key="1">
    <citation type="journal article" date="2009" name="J. Bacteriol.">
        <title>The genome of Thermosipho africanus TCF52B: lateral genetic connections to the Firmicutes and Archaea.</title>
        <authorList>
            <person name="Nesboe C.L."/>
            <person name="Bapteste E."/>
            <person name="Curtis B."/>
            <person name="Dahle H."/>
            <person name="Lopez P."/>
            <person name="Macleod D."/>
            <person name="Dlutek M."/>
            <person name="Bowman S."/>
            <person name="Zhaxybayeva O."/>
            <person name="Birkeland N.-K."/>
            <person name="Doolittle W.F."/>
        </authorList>
    </citation>
    <scope>NUCLEOTIDE SEQUENCE [LARGE SCALE GENOMIC DNA]</scope>
    <source>
        <strain evidence="2 3">TCF52B</strain>
    </source>
</reference>
<feature type="domain" description="HTH marR-type" evidence="1">
    <location>
        <begin position="1"/>
        <end position="89"/>
    </location>
</feature>
<dbReference type="KEGG" id="taf:THA_749"/>
<evidence type="ECO:0000313" key="3">
    <source>
        <dbReference type="Proteomes" id="UP000002453"/>
    </source>
</evidence>
<dbReference type="GO" id="GO:0003700">
    <property type="term" value="F:DNA-binding transcription factor activity"/>
    <property type="evidence" value="ECO:0007669"/>
    <property type="project" value="InterPro"/>
</dbReference>
<dbReference type="HOGENOM" id="CLU_126015_0_0_0"/>
<dbReference type="InterPro" id="IPR036388">
    <property type="entry name" value="WH-like_DNA-bd_sf"/>
</dbReference>
<dbReference type="EMBL" id="CP001185">
    <property type="protein sequence ID" value="ACJ75215.1"/>
    <property type="molecule type" value="Genomic_DNA"/>
</dbReference>
<dbReference type="InterPro" id="IPR000835">
    <property type="entry name" value="HTH_MarR-typ"/>
</dbReference>
<dbReference type="OrthoDB" id="2082425at2"/>
<dbReference type="SUPFAM" id="SSF46785">
    <property type="entry name" value="Winged helix' DNA-binding domain"/>
    <property type="match status" value="1"/>
</dbReference>
<dbReference type="AlphaFoldDB" id="B7IGK1"/>
<dbReference type="SMART" id="SM00347">
    <property type="entry name" value="HTH_MARR"/>
    <property type="match status" value="1"/>
</dbReference>
<protein>
    <submittedName>
        <fullName evidence="2">Transcriptional regulator</fullName>
    </submittedName>
</protein>
<keyword evidence="3" id="KW-1185">Reference proteome</keyword>
<dbReference type="Pfam" id="PF13412">
    <property type="entry name" value="HTH_24"/>
    <property type="match status" value="1"/>
</dbReference>
<gene>
    <name evidence="2" type="ordered locus">THA_749</name>
</gene>